<keyword evidence="2" id="KW-1185">Reference proteome</keyword>
<organism evidence="1 2">
    <name type="scientific">Prevotella lacticifex</name>
    <dbReference type="NCBI Taxonomy" id="2854755"/>
    <lineage>
        <taxon>Bacteria</taxon>
        <taxon>Pseudomonadati</taxon>
        <taxon>Bacteroidota</taxon>
        <taxon>Bacteroidia</taxon>
        <taxon>Bacteroidales</taxon>
        <taxon>Prevotellaceae</taxon>
        <taxon>Prevotella</taxon>
    </lineage>
</organism>
<reference evidence="1" key="1">
    <citation type="journal article" date="2022" name="Int. J. Syst. Evol. Microbiol.">
        <title>Prevotella lacticifex sp. nov., isolated from the rumen of cows.</title>
        <authorList>
            <person name="Shinkai T."/>
            <person name="Ikeyama N."/>
            <person name="Kumagai M."/>
            <person name="Ohmori H."/>
            <person name="Sakamoto M."/>
            <person name="Ohkuma M."/>
            <person name="Mitsumori M."/>
        </authorList>
    </citation>
    <scope>NUCLEOTIDE SEQUENCE</scope>
    <source>
        <strain evidence="1">R5076</strain>
    </source>
</reference>
<comment type="caution">
    <text evidence="1">The sequence shown here is derived from an EMBL/GenBank/DDBJ whole genome shotgun (WGS) entry which is preliminary data.</text>
</comment>
<accession>A0A9R1CCL1</accession>
<gene>
    <name evidence="1" type="ORF">PRLR5076_29700</name>
</gene>
<sequence>MDDYINRMNFLSMEYDAAVQILGDKWHIPSGVQAQELIDFCSWEWVENYNNSGINGRLGTSKINGTHIFLPAAGYAHNTEKFMVGDNGGYWTSSPNLIASNRAWSIAFDSGVINVFNHGIRYFGYSIRPITK</sequence>
<dbReference type="Proteomes" id="UP000825483">
    <property type="component" value="Unassembled WGS sequence"/>
</dbReference>
<evidence type="ECO:0008006" key="3">
    <source>
        <dbReference type="Google" id="ProtNLM"/>
    </source>
</evidence>
<protein>
    <recommendedName>
        <fullName evidence="3">Fibrobacter succinogenes major paralogous domain-containing protein</fullName>
    </recommendedName>
</protein>
<evidence type="ECO:0000313" key="2">
    <source>
        <dbReference type="Proteomes" id="UP000825483"/>
    </source>
</evidence>
<name>A0A9R1CCL1_9BACT</name>
<evidence type="ECO:0000313" key="1">
    <source>
        <dbReference type="EMBL" id="GJG60119.1"/>
    </source>
</evidence>
<proteinExistence type="predicted"/>
<dbReference type="AlphaFoldDB" id="A0A9R1CCL1"/>
<dbReference type="EMBL" id="BPUB01000002">
    <property type="protein sequence ID" value="GJG60119.1"/>
    <property type="molecule type" value="Genomic_DNA"/>
</dbReference>
<dbReference type="RefSeq" id="WP_223940045.1">
    <property type="nucleotide sequence ID" value="NZ_BPTZ01000001.1"/>
</dbReference>
<dbReference type="GeneID" id="72465834"/>